<feature type="signal peptide" evidence="1">
    <location>
        <begin position="1"/>
        <end position="24"/>
    </location>
</feature>
<dbReference type="Proteomes" id="UP000285864">
    <property type="component" value="Unassembled WGS sequence"/>
</dbReference>
<evidence type="ECO:0000256" key="1">
    <source>
        <dbReference type="SAM" id="SignalP"/>
    </source>
</evidence>
<accession>A0A412GWW9</accession>
<sequence length="270" mass="29758">MKMKNCLSVLFSLMLLFGLGSCSSEEGKESVTGQGRIMVDLSTDLSYSRSVDESAYRNVNNYKVSLYKGEEPVYTDKLYGDLELEQSVDFGVPYTLTAYYGEDVAAGYDKLYVKGSQTFTVSQGDKKTVSILCKPANARITLVYKGNDDNDAFEDYFQDCTVTVKTDYMDEAWTMNKSNEGQQLYLKTGDEGTNATLSFSLIDKNGEPVSVDGFDTSKVIDLKPCYSYTLTIKPNQTDIPGGKVGLTITVDDGVTDEDVTVNIPGDYIPN</sequence>
<protein>
    <submittedName>
        <fullName evidence="2">DUF4493 domain-containing protein</fullName>
    </submittedName>
</protein>
<dbReference type="RefSeq" id="WP_118483079.1">
    <property type="nucleotide sequence ID" value="NZ_QRUU01000006.1"/>
</dbReference>
<name>A0A412GWW9_9BACT</name>
<dbReference type="AlphaFoldDB" id="A0A412GWW9"/>
<evidence type="ECO:0000313" key="2">
    <source>
        <dbReference type="EMBL" id="RGR99410.1"/>
    </source>
</evidence>
<evidence type="ECO:0000313" key="3">
    <source>
        <dbReference type="Proteomes" id="UP000285864"/>
    </source>
</evidence>
<reference evidence="2 3" key="1">
    <citation type="submission" date="2018-08" db="EMBL/GenBank/DDBJ databases">
        <title>A genome reference for cultivated species of the human gut microbiota.</title>
        <authorList>
            <person name="Zou Y."/>
            <person name="Xue W."/>
            <person name="Luo G."/>
        </authorList>
    </citation>
    <scope>NUCLEOTIDE SEQUENCE [LARGE SCALE GENOMIC DNA]</scope>
    <source>
        <strain evidence="2 3">AF24-2</strain>
    </source>
</reference>
<keyword evidence="1" id="KW-0732">Signal</keyword>
<proteinExistence type="predicted"/>
<dbReference type="Pfam" id="PF14900">
    <property type="entry name" value="DUF4493"/>
    <property type="match status" value="1"/>
</dbReference>
<gene>
    <name evidence="2" type="ORF">DWY20_02405</name>
</gene>
<feature type="chain" id="PRO_5019365202" evidence="1">
    <location>
        <begin position="25"/>
        <end position="270"/>
    </location>
</feature>
<organism evidence="2 3">
    <name type="scientific">Phocaeicola coprocola</name>
    <dbReference type="NCBI Taxonomy" id="310298"/>
    <lineage>
        <taxon>Bacteria</taxon>
        <taxon>Pseudomonadati</taxon>
        <taxon>Bacteroidota</taxon>
        <taxon>Bacteroidia</taxon>
        <taxon>Bacteroidales</taxon>
        <taxon>Bacteroidaceae</taxon>
        <taxon>Phocaeicola</taxon>
    </lineage>
</organism>
<keyword evidence="3" id="KW-1185">Reference proteome</keyword>
<dbReference type="PROSITE" id="PS51257">
    <property type="entry name" value="PROKAR_LIPOPROTEIN"/>
    <property type="match status" value="1"/>
</dbReference>
<dbReference type="InterPro" id="IPR027840">
    <property type="entry name" value="DUF4493"/>
</dbReference>
<dbReference type="EMBL" id="QRUU01000006">
    <property type="protein sequence ID" value="RGR99410.1"/>
    <property type="molecule type" value="Genomic_DNA"/>
</dbReference>
<comment type="caution">
    <text evidence="2">The sequence shown here is derived from an EMBL/GenBank/DDBJ whole genome shotgun (WGS) entry which is preliminary data.</text>
</comment>